<dbReference type="PANTHER" id="PTHR30290">
    <property type="entry name" value="PERIPLASMIC BINDING COMPONENT OF ABC TRANSPORTER"/>
    <property type="match status" value="1"/>
</dbReference>
<sequence>MMSTHSSPFISIIHLQRLKQLDAAFGTTRSFVDINQLAEVFVCSERNASKLMNTLASKGYVSWTPGRGRGNKSAITLPQPFDVLLLKQLESQVRTGQINEAFAHAEHFQKRTVLQEKLPLWLDETKAELSKENTLLYIVSYHFPEWRPTHALSASSILFLEAVFDTLVRYDKETGKIHPHLAHHYYDEGNQYFFRLRPDVYFHNGEKLEPKHVKACFDYRRTTTHPYHILFRHLDSIETKGDWVIFNMKQIDPIFLHLLTDIHSAVFYPSKTDQPEQAIGTGAYSLTHREREHWVLTKNTQYFGIGGLIERAEFWSTKHTDAIRCGHVYEKCPVQPEDRKNANKVEQHACAALEFVCHPNRLSSSERAWLVNIIRQFTIKNSSSIAPFANSIMPYHQEKGFHLFQQTMTKPTRPISLKYRKGDEGDITPLIQFLAAEGIEVECHVVDRIGHPWDHGDIVDIHYTGYVFGNNLAFQYYEWLLTSNLFKVCLNDDERLNLLRFVDLLMNDSNDIIDFMDKLYRAEDWLIQNCHYVPLWRDHAFYNTSEKLHGKQTDNMGVMSLSNLWLE</sequence>
<dbReference type="InterPro" id="IPR000914">
    <property type="entry name" value="SBP_5_dom"/>
</dbReference>
<dbReference type="GO" id="GO:0015833">
    <property type="term" value="P:peptide transport"/>
    <property type="evidence" value="ECO:0007669"/>
    <property type="project" value="TreeGrafter"/>
</dbReference>
<dbReference type="Proteomes" id="UP000287563">
    <property type="component" value="Unassembled WGS sequence"/>
</dbReference>
<dbReference type="Pfam" id="PF12793">
    <property type="entry name" value="SgrR_N"/>
    <property type="match status" value="1"/>
</dbReference>
<dbReference type="Pfam" id="PF00496">
    <property type="entry name" value="SBP_bac_5"/>
    <property type="match status" value="1"/>
</dbReference>
<feature type="domain" description="Solute-binding protein family 5" evidence="2">
    <location>
        <begin position="176"/>
        <end position="306"/>
    </location>
</feature>
<dbReference type="EMBL" id="RJLM01000004">
    <property type="protein sequence ID" value="RWX55128.1"/>
    <property type="molecule type" value="Genomic_DNA"/>
</dbReference>
<keyword evidence="5" id="KW-1185">Reference proteome</keyword>
<evidence type="ECO:0000313" key="5">
    <source>
        <dbReference type="Proteomes" id="UP000287563"/>
    </source>
</evidence>
<evidence type="ECO:0000259" key="3">
    <source>
        <dbReference type="Pfam" id="PF12793"/>
    </source>
</evidence>
<evidence type="ECO:0000313" key="4">
    <source>
        <dbReference type="EMBL" id="RWX55128.1"/>
    </source>
</evidence>
<feature type="domain" description="Transcriptional regulator SgrR N-terminal HTH" evidence="3">
    <location>
        <begin position="20"/>
        <end position="111"/>
    </location>
</feature>
<comment type="caution">
    <text evidence="4">The sequence shown here is derived from an EMBL/GenBank/DDBJ whole genome shotgun (WGS) entry which is preliminary data.</text>
</comment>
<dbReference type="GO" id="GO:0003677">
    <property type="term" value="F:DNA binding"/>
    <property type="evidence" value="ECO:0007669"/>
    <property type="project" value="UniProtKB-KW"/>
</dbReference>
<dbReference type="RefSeq" id="WP_128783941.1">
    <property type="nucleotide sequence ID" value="NZ_JAKJSG010000016.1"/>
</dbReference>
<keyword evidence="1" id="KW-0238">DNA-binding</keyword>
<dbReference type="PANTHER" id="PTHR30290:SF72">
    <property type="entry name" value="HTH-TYPE TRANSCRIPTIONAL REGULATOR SGRR"/>
    <property type="match status" value="1"/>
</dbReference>
<dbReference type="OrthoDB" id="5894719at2"/>
<proteinExistence type="predicted"/>
<protein>
    <submittedName>
        <fullName evidence="4">ABC transporter substrate-binding protein</fullName>
    </submittedName>
</protein>
<dbReference type="InterPro" id="IPR025370">
    <property type="entry name" value="SgrR_HTH_N"/>
</dbReference>
<evidence type="ECO:0000256" key="1">
    <source>
        <dbReference type="ARBA" id="ARBA00023125"/>
    </source>
</evidence>
<reference evidence="4 5" key="1">
    <citation type="submission" date="2018-11" db="EMBL/GenBank/DDBJ databases">
        <title>Photobacterium sp. BEI247 sp. nov., a marine bacterium isolated from Yongle Blue Hole in the South China Sea.</title>
        <authorList>
            <person name="Wang X."/>
        </authorList>
    </citation>
    <scope>NUCLEOTIDE SEQUENCE [LARGE SCALE GENOMIC DNA]</scope>
    <source>
        <strain evidence="5">BEI247</strain>
    </source>
</reference>
<organism evidence="4 5">
    <name type="scientific">Photobacterium chitinilyticum</name>
    <dbReference type="NCBI Taxonomy" id="2485123"/>
    <lineage>
        <taxon>Bacteria</taxon>
        <taxon>Pseudomonadati</taxon>
        <taxon>Pseudomonadota</taxon>
        <taxon>Gammaproteobacteria</taxon>
        <taxon>Vibrionales</taxon>
        <taxon>Vibrionaceae</taxon>
        <taxon>Photobacterium</taxon>
    </lineage>
</organism>
<dbReference type="SUPFAM" id="SSF53850">
    <property type="entry name" value="Periplasmic binding protein-like II"/>
    <property type="match status" value="1"/>
</dbReference>
<name>A0A444JQ77_9GAMM</name>
<dbReference type="InterPro" id="IPR039424">
    <property type="entry name" value="SBP_5"/>
</dbReference>
<accession>A0A444JQ77</accession>
<dbReference type="AlphaFoldDB" id="A0A444JQ77"/>
<gene>
    <name evidence="4" type="ORF">EDI28_11205</name>
</gene>
<dbReference type="Gene3D" id="3.40.190.10">
    <property type="entry name" value="Periplasmic binding protein-like II"/>
    <property type="match status" value="1"/>
</dbReference>
<dbReference type="GO" id="GO:1904680">
    <property type="term" value="F:peptide transmembrane transporter activity"/>
    <property type="evidence" value="ECO:0007669"/>
    <property type="project" value="TreeGrafter"/>
</dbReference>
<evidence type="ECO:0000259" key="2">
    <source>
        <dbReference type="Pfam" id="PF00496"/>
    </source>
</evidence>